<protein>
    <recommendedName>
        <fullName evidence="5 9">Alanine racemase</fullName>
        <ecNumber evidence="5 9">5.1.1.1</ecNumber>
    </recommendedName>
</protein>
<dbReference type="EC" id="5.1.1.1" evidence="5 9"/>
<comment type="catalytic activity">
    <reaction evidence="1 9">
        <text>L-alanine = D-alanine</text>
        <dbReference type="Rhea" id="RHEA:20249"/>
        <dbReference type="ChEBI" id="CHEBI:57416"/>
        <dbReference type="ChEBI" id="CHEBI:57972"/>
        <dbReference type="EC" id="5.1.1.1"/>
    </reaction>
</comment>
<dbReference type="UniPathway" id="UPA00042">
    <property type="reaction ID" value="UER00497"/>
</dbReference>
<dbReference type="Gene3D" id="3.20.20.10">
    <property type="entry name" value="Alanine racemase"/>
    <property type="match status" value="1"/>
</dbReference>
<evidence type="ECO:0000256" key="7">
    <source>
        <dbReference type="ARBA" id="ARBA00023235"/>
    </source>
</evidence>
<keyword evidence="14" id="KW-1185">Reference proteome</keyword>
<dbReference type="SUPFAM" id="SSF50621">
    <property type="entry name" value="Alanine racemase C-terminal domain-like"/>
    <property type="match status" value="1"/>
</dbReference>
<dbReference type="GO" id="GO:0030170">
    <property type="term" value="F:pyridoxal phosphate binding"/>
    <property type="evidence" value="ECO:0007669"/>
    <property type="project" value="UniProtKB-UniRule"/>
</dbReference>
<dbReference type="InterPro" id="IPR029066">
    <property type="entry name" value="PLP-binding_barrel"/>
</dbReference>
<feature type="domain" description="Alanine racemase C-terminal" evidence="12">
    <location>
        <begin position="234"/>
        <end position="358"/>
    </location>
</feature>
<dbReference type="InterPro" id="IPR011079">
    <property type="entry name" value="Ala_racemase_C"/>
</dbReference>
<evidence type="ECO:0000259" key="12">
    <source>
        <dbReference type="SMART" id="SM01005"/>
    </source>
</evidence>
<dbReference type="InterPro" id="IPR000821">
    <property type="entry name" value="Ala_racemase"/>
</dbReference>
<comment type="function">
    <text evidence="9">Catalyzes the interconversion of L-alanine and D-alanine. May also act on other amino acids.</text>
</comment>
<comment type="similarity">
    <text evidence="4 9">Belongs to the alanine racemase family.</text>
</comment>
<keyword evidence="6 9" id="KW-0663">Pyridoxal phosphate</keyword>
<dbReference type="CDD" id="cd06827">
    <property type="entry name" value="PLPDE_III_AR_proteobact"/>
    <property type="match status" value="1"/>
</dbReference>
<dbReference type="SUPFAM" id="SSF51419">
    <property type="entry name" value="PLP-binding barrel"/>
    <property type="match status" value="1"/>
</dbReference>
<dbReference type="GO" id="GO:0030632">
    <property type="term" value="P:D-alanine biosynthetic process"/>
    <property type="evidence" value="ECO:0007669"/>
    <property type="project" value="UniProtKB-UniRule"/>
</dbReference>
<evidence type="ECO:0000256" key="10">
    <source>
        <dbReference type="PIRSR" id="PIRSR600821-50"/>
    </source>
</evidence>
<keyword evidence="7 9" id="KW-0413">Isomerase</keyword>
<dbReference type="PANTHER" id="PTHR30511:SF4">
    <property type="entry name" value="ALANINE RACEMASE, BIOSYNTHETIC"/>
    <property type="match status" value="1"/>
</dbReference>
<dbReference type="Pfam" id="PF01168">
    <property type="entry name" value="Ala_racemase_N"/>
    <property type="match status" value="1"/>
</dbReference>
<evidence type="ECO:0000256" key="9">
    <source>
        <dbReference type="HAMAP-Rule" id="MF_01201"/>
    </source>
</evidence>
<organism evidence="13 14">
    <name type="scientific">Methylogaea oryzae</name>
    <dbReference type="NCBI Taxonomy" id="1295382"/>
    <lineage>
        <taxon>Bacteria</taxon>
        <taxon>Pseudomonadati</taxon>
        <taxon>Pseudomonadota</taxon>
        <taxon>Gammaproteobacteria</taxon>
        <taxon>Methylococcales</taxon>
        <taxon>Methylococcaceae</taxon>
        <taxon>Methylogaea</taxon>
    </lineage>
</organism>
<evidence type="ECO:0000256" key="11">
    <source>
        <dbReference type="PIRSR" id="PIRSR600821-52"/>
    </source>
</evidence>
<accession>A0A8D5ALC7</accession>
<reference evidence="13" key="1">
    <citation type="submission" date="2019-06" db="EMBL/GenBank/DDBJ databases">
        <title>Complete genome sequence of Methylogaea oryzae strain JCM16910.</title>
        <authorList>
            <person name="Asakawa S."/>
        </authorList>
    </citation>
    <scope>NUCLEOTIDE SEQUENCE</scope>
    <source>
        <strain evidence="13">E10</strain>
    </source>
</reference>
<dbReference type="SMART" id="SM01005">
    <property type="entry name" value="Ala_racemase_C"/>
    <property type="match status" value="1"/>
</dbReference>
<dbReference type="EMBL" id="AP019782">
    <property type="protein sequence ID" value="BBL71971.1"/>
    <property type="molecule type" value="Genomic_DNA"/>
</dbReference>
<dbReference type="NCBIfam" id="TIGR00492">
    <property type="entry name" value="alr"/>
    <property type="match status" value="1"/>
</dbReference>
<dbReference type="InterPro" id="IPR009006">
    <property type="entry name" value="Ala_racemase/Decarboxylase_C"/>
</dbReference>
<evidence type="ECO:0000256" key="5">
    <source>
        <dbReference type="ARBA" id="ARBA00013089"/>
    </source>
</evidence>
<evidence type="ECO:0000256" key="8">
    <source>
        <dbReference type="ARBA" id="ARBA00037912"/>
    </source>
</evidence>
<dbReference type="Gene3D" id="2.40.37.10">
    <property type="entry name" value="Lyase, Ornithine Decarboxylase, Chain A, domain 1"/>
    <property type="match status" value="1"/>
</dbReference>
<dbReference type="InterPro" id="IPR001608">
    <property type="entry name" value="Ala_racemase_N"/>
</dbReference>
<dbReference type="FunFam" id="3.20.20.10:FF:000002">
    <property type="entry name" value="Alanine racemase"/>
    <property type="match status" value="1"/>
</dbReference>
<evidence type="ECO:0000313" key="14">
    <source>
        <dbReference type="Proteomes" id="UP000824988"/>
    </source>
</evidence>
<dbReference type="InterPro" id="IPR020622">
    <property type="entry name" value="Ala_racemase_pyridoxalP-BS"/>
</dbReference>
<comment type="cofactor">
    <cofactor evidence="2 9 10">
        <name>pyridoxal 5'-phosphate</name>
        <dbReference type="ChEBI" id="CHEBI:597326"/>
    </cofactor>
</comment>
<evidence type="ECO:0000313" key="13">
    <source>
        <dbReference type="EMBL" id="BBL71971.1"/>
    </source>
</evidence>
<feature type="binding site" evidence="9 11">
    <location>
        <position position="130"/>
    </location>
    <ligand>
        <name>substrate</name>
    </ligand>
</feature>
<name>A0A8D5ALC7_9GAMM</name>
<evidence type="ECO:0000256" key="6">
    <source>
        <dbReference type="ARBA" id="ARBA00022898"/>
    </source>
</evidence>
<dbReference type="KEGG" id="moz:MoryE10_25770"/>
<dbReference type="PROSITE" id="PS00395">
    <property type="entry name" value="ALANINE_RACEMASE"/>
    <property type="match status" value="1"/>
</dbReference>
<sequence>MMPAAYAVVDADALRHNLARVRQFAPASKVMAVVKANGYGHGLLRVADALREADGFAVARVQEGIALREAGFRQRIAVLQGYVDGEELAAHVAYELEPVIHSPEQIYLLEREPLPTPILPWLKLDSGMHRLGVSQEEFPICLRHLRRCPWVQQPIGLMTHLSNADLTADESTPEQVGLFRACVAHAAEYTSIANSAAIMAWPVTRADWVRPGIMLYGVSPFEGRCGEEEGLKPVMTLRSRLISVKWLRKGDRVGYAGDWVCEQDTRLGIAAIGYGDGYPRHAPSGTPVLVRGQRVGLAGRVSMDMITLDLSNCPDARVGDPVTLWGDGLPVEEIAAHAETIPYTLLCNVTQRVRILEKDAAGSAA</sequence>
<dbReference type="GO" id="GO:0005829">
    <property type="term" value="C:cytosol"/>
    <property type="evidence" value="ECO:0007669"/>
    <property type="project" value="TreeGrafter"/>
</dbReference>
<dbReference type="Proteomes" id="UP000824988">
    <property type="component" value="Chromosome"/>
</dbReference>
<dbReference type="PRINTS" id="PR00992">
    <property type="entry name" value="ALARACEMASE"/>
</dbReference>
<feature type="binding site" evidence="9 11">
    <location>
        <position position="303"/>
    </location>
    <ligand>
        <name>substrate</name>
    </ligand>
</feature>
<dbReference type="HAMAP" id="MF_01201">
    <property type="entry name" value="Ala_racemase"/>
    <property type="match status" value="1"/>
</dbReference>
<dbReference type="PANTHER" id="PTHR30511">
    <property type="entry name" value="ALANINE RACEMASE"/>
    <property type="match status" value="1"/>
</dbReference>
<evidence type="ECO:0000256" key="4">
    <source>
        <dbReference type="ARBA" id="ARBA00007880"/>
    </source>
</evidence>
<comment type="pathway">
    <text evidence="3">Cell wall biogenesis; peptidoglycan biosynthesis.</text>
</comment>
<feature type="modified residue" description="N6-(pyridoxal phosphate)lysine" evidence="9 10">
    <location>
        <position position="35"/>
    </location>
</feature>
<dbReference type="GO" id="GO:0008784">
    <property type="term" value="F:alanine racemase activity"/>
    <property type="evidence" value="ECO:0007669"/>
    <property type="project" value="UniProtKB-UniRule"/>
</dbReference>
<gene>
    <name evidence="13" type="primary">alr-2</name>
    <name evidence="13" type="ORF">MoryE10_25770</name>
</gene>
<dbReference type="Pfam" id="PF00842">
    <property type="entry name" value="Ala_racemase_C"/>
    <property type="match status" value="1"/>
</dbReference>
<evidence type="ECO:0000256" key="1">
    <source>
        <dbReference type="ARBA" id="ARBA00000316"/>
    </source>
</evidence>
<proteinExistence type="inferred from homology"/>
<dbReference type="FunFam" id="2.40.37.10:FF:000002">
    <property type="entry name" value="Alanine racemase"/>
    <property type="match status" value="1"/>
</dbReference>
<evidence type="ECO:0000256" key="3">
    <source>
        <dbReference type="ARBA" id="ARBA00004752"/>
    </source>
</evidence>
<feature type="active site" description="Proton acceptor; specific for D-alanine" evidence="9">
    <location>
        <position position="35"/>
    </location>
</feature>
<comment type="pathway">
    <text evidence="8 9">Amino-acid biosynthesis; D-alanine biosynthesis; D-alanine from L-alanine: step 1/1.</text>
</comment>
<evidence type="ECO:0000256" key="2">
    <source>
        <dbReference type="ARBA" id="ARBA00001933"/>
    </source>
</evidence>
<dbReference type="RefSeq" id="WP_054773077.1">
    <property type="nucleotide sequence ID" value="NZ_AP019782.1"/>
</dbReference>
<dbReference type="AlphaFoldDB" id="A0A8D5ALC7"/>
<feature type="active site" description="Proton acceptor; specific for L-alanine" evidence="9">
    <location>
        <position position="255"/>
    </location>
</feature>